<evidence type="ECO:0000313" key="10">
    <source>
        <dbReference type="EMBL" id="CAD7223789.1"/>
    </source>
</evidence>
<dbReference type="AlphaFoldDB" id="A0A7R8ZLI5"/>
<evidence type="ECO:0000256" key="6">
    <source>
        <dbReference type="ARBA" id="ARBA00035139"/>
    </source>
</evidence>
<dbReference type="Pfam" id="PF05047">
    <property type="entry name" value="L51_S25_CI-B8"/>
    <property type="match status" value="1"/>
</dbReference>
<dbReference type="GO" id="GO:0003735">
    <property type="term" value="F:structural constituent of ribosome"/>
    <property type="evidence" value="ECO:0007669"/>
    <property type="project" value="InterPro"/>
</dbReference>
<dbReference type="EMBL" id="OB660254">
    <property type="protein sequence ID" value="CAD7223789.1"/>
    <property type="molecule type" value="Genomic_DNA"/>
</dbReference>
<dbReference type="PANTHER" id="PTHR13274">
    <property type="entry name" value="MITOCHONDRIAL RIBOSOMAL PROTEIN S25"/>
    <property type="match status" value="1"/>
</dbReference>
<dbReference type="Gene3D" id="3.40.30.10">
    <property type="entry name" value="Glutaredoxin"/>
    <property type="match status" value="1"/>
</dbReference>
<organism evidence="10">
    <name type="scientific">Cyprideis torosa</name>
    <dbReference type="NCBI Taxonomy" id="163714"/>
    <lineage>
        <taxon>Eukaryota</taxon>
        <taxon>Metazoa</taxon>
        <taxon>Ecdysozoa</taxon>
        <taxon>Arthropoda</taxon>
        <taxon>Crustacea</taxon>
        <taxon>Oligostraca</taxon>
        <taxon>Ostracoda</taxon>
        <taxon>Podocopa</taxon>
        <taxon>Podocopida</taxon>
        <taxon>Cytherocopina</taxon>
        <taxon>Cytheroidea</taxon>
        <taxon>Cytherideidae</taxon>
        <taxon>Cyprideis</taxon>
    </lineage>
</organism>
<evidence type="ECO:0000256" key="1">
    <source>
        <dbReference type="ARBA" id="ARBA00004173"/>
    </source>
</evidence>
<keyword evidence="4" id="KW-0496">Mitochondrion</keyword>
<accession>A0A7R8ZLI5</accession>
<evidence type="ECO:0000256" key="7">
    <source>
        <dbReference type="ARBA" id="ARBA00035369"/>
    </source>
</evidence>
<keyword evidence="8" id="KW-0175">Coiled coil</keyword>
<evidence type="ECO:0000256" key="2">
    <source>
        <dbReference type="ARBA" id="ARBA00008046"/>
    </source>
</evidence>
<dbReference type="InterPro" id="IPR040049">
    <property type="entry name" value="Ribosomal_mS25/mL61"/>
</dbReference>
<dbReference type="SMART" id="SM00916">
    <property type="entry name" value="L51_S25_CI-B8"/>
    <property type="match status" value="1"/>
</dbReference>
<evidence type="ECO:0000256" key="3">
    <source>
        <dbReference type="ARBA" id="ARBA00022980"/>
    </source>
</evidence>
<evidence type="ECO:0000256" key="4">
    <source>
        <dbReference type="ARBA" id="ARBA00023128"/>
    </source>
</evidence>
<proteinExistence type="inferred from homology"/>
<dbReference type="GO" id="GO:0005840">
    <property type="term" value="C:ribosome"/>
    <property type="evidence" value="ECO:0007669"/>
    <property type="project" value="UniProtKB-KW"/>
</dbReference>
<dbReference type="Gene3D" id="1.20.1270.60">
    <property type="entry name" value="Arfaptin homology (AH) domain/BAR domain"/>
    <property type="match status" value="1"/>
</dbReference>
<evidence type="ECO:0000256" key="9">
    <source>
        <dbReference type="SAM" id="MobiDB-lite"/>
    </source>
</evidence>
<dbReference type="InterPro" id="IPR036249">
    <property type="entry name" value="Thioredoxin-like_sf"/>
</dbReference>
<gene>
    <name evidence="10" type="ORF">CTOB1V02_LOCUS1768</name>
</gene>
<feature type="region of interest" description="Disordered" evidence="9">
    <location>
        <begin position="398"/>
        <end position="497"/>
    </location>
</feature>
<dbReference type="SUPFAM" id="SSF52833">
    <property type="entry name" value="Thioredoxin-like"/>
    <property type="match status" value="1"/>
</dbReference>
<feature type="compositionally biased region" description="Polar residues" evidence="9">
    <location>
        <begin position="454"/>
        <end position="465"/>
    </location>
</feature>
<comment type="similarity">
    <text evidence="2">Belongs to the mitochondrion-specific ribosomal protein mS25 family.</text>
</comment>
<dbReference type="OrthoDB" id="5919182at2759"/>
<dbReference type="GO" id="GO:0005739">
    <property type="term" value="C:mitochondrion"/>
    <property type="evidence" value="ECO:0007669"/>
    <property type="project" value="UniProtKB-SubCell"/>
</dbReference>
<dbReference type="GO" id="GO:1990904">
    <property type="term" value="C:ribonucleoprotein complex"/>
    <property type="evidence" value="ECO:0007669"/>
    <property type="project" value="UniProtKB-KW"/>
</dbReference>
<keyword evidence="5" id="KW-0687">Ribonucleoprotein</keyword>
<reference evidence="10" key="1">
    <citation type="submission" date="2020-11" db="EMBL/GenBank/DDBJ databases">
        <authorList>
            <person name="Tran Van P."/>
        </authorList>
    </citation>
    <scope>NUCLEOTIDE SEQUENCE</scope>
</reference>
<feature type="coiled-coil region" evidence="8">
    <location>
        <begin position="292"/>
        <end position="326"/>
    </location>
</feature>
<dbReference type="InterPro" id="IPR027267">
    <property type="entry name" value="AH/BAR_dom_sf"/>
</dbReference>
<evidence type="ECO:0000256" key="8">
    <source>
        <dbReference type="SAM" id="Coils"/>
    </source>
</evidence>
<comment type="subcellular location">
    <subcellularLocation>
        <location evidence="1">Mitochondrion</location>
    </subcellularLocation>
</comment>
<dbReference type="InterPro" id="IPR007741">
    <property type="entry name" value="Ribosomal_mL43/mS25/NADH_DH"/>
</dbReference>
<name>A0A7R8ZLI5_9CRUS</name>
<protein>
    <recommendedName>
        <fullName evidence="6">Small ribosomal subunit protein mS25</fullName>
    </recommendedName>
    <alternativeName>
        <fullName evidence="7">28S ribosomal protein S25, mitochondrial</fullName>
    </alternativeName>
</protein>
<dbReference type="PANTHER" id="PTHR13274:SF2">
    <property type="entry name" value="SMALL RIBOSOMAL SUBUNIT PROTEIN MS25"/>
    <property type="match status" value="1"/>
</dbReference>
<evidence type="ECO:0000256" key="5">
    <source>
        <dbReference type="ARBA" id="ARBA00023274"/>
    </source>
</evidence>
<sequence length="497" mass="56202">MARFLKGNAPVRRTFKYLNSSNLELRENVRIVSFNYNVEGLNHAGTRDFIFWHFDQLQYKNPNVQLLSFVGMTPTPFIRAYFSNRAPVLLDVEGYTQEEVHQRLKKFLCKSDEQLKREAAQAAKVDNPANFGYGFHRHCVCELPGQVPCPGIVQLPDYLRRSEFLVMDKANKLIRRSGARLKAMGDGHQDLHMVIAELRDVKNTAKAFASAQQSATQELFTWSSRQDNRAIQDVMTQLTDLSVLWNEIQMEFIEHVRNFRSQFEMVLEGELIVDSAHAHMGVCEQRESKLKAELKKAAKKATSDELRQMENRVFQAERNKDLAQLEWLDKSREHEIVKLIRIKEGLLKMSDAYLDMFSKGQYVFQAQRDIAALLPDVQGRELADVKYTGSGATKQAVTRARVRVSSHTPGAVGGAPDSDPPRERSYGMFEPPPPYPFTATPPTYSPSAPPYSEQDLTAPSPTPLSQRGGYRRPPSDEELAGAIGGMSLRGESPPQPK</sequence>
<keyword evidence="3" id="KW-0689">Ribosomal protein</keyword>